<reference evidence="2" key="2">
    <citation type="submission" date="2025-08" db="UniProtKB">
        <authorList>
            <consortium name="RefSeq"/>
        </authorList>
    </citation>
    <scope>IDENTIFICATION</scope>
    <source>
        <tissue evidence="2">Leaf</tissue>
    </source>
</reference>
<organism evidence="1 2">
    <name type="scientific">Nicotiana tabacum</name>
    <name type="common">Common tobacco</name>
    <dbReference type="NCBI Taxonomy" id="4097"/>
    <lineage>
        <taxon>Eukaryota</taxon>
        <taxon>Viridiplantae</taxon>
        <taxon>Streptophyta</taxon>
        <taxon>Embryophyta</taxon>
        <taxon>Tracheophyta</taxon>
        <taxon>Spermatophyta</taxon>
        <taxon>Magnoliopsida</taxon>
        <taxon>eudicotyledons</taxon>
        <taxon>Gunneridae</taxon>
        <taxon>Pentapetalae</taxon>
        <taxon>asterids</taxon>
        <taxon>lamiids</taxon>
        <taxon>Solanales</taxon>
        <taxon>Solanaceae</taxon>
        <taxon>Nicotianoideae</taxon>
        <taxon>Nicotianeae</taxon>
        <taxon>Nicotiana</taxon>
    </lineage>
</organism>
<evidence type="ECO:0000313" key="1">
    <source>
        <dbReference type="Proteomes" id="UP000790787"/>
    </source>
</evidence>
<gene>
    <name evidence="2" type="primary">LOC107827330</name>
</gene>
<accession>A0AC58TAM1</accession>
<sequence length="214" mass="24738">MELGMTQAIPNIDRNMFQMSAATGQCKNRWLTLSRFILQMKHLFIVWMSLLLRLSWVRQASYKASQQKQITLGDICVAFAVSDVVSAKLEMQSPRSLRVGAISFSKQEILECLPIVGYGTTFLKVYNYRQGLAIAFILDWDWIETYEAASALQHHTLTATMVHYPSFANRGFQWMFMTLRHMKLQHVMMMEVKRGTRYWSLVMASRCMANLTTS</sequence>
<dbReference type="Proteomes" id="UP000790787">
    <property type="component" value="Chromosome 19"/>
</dbReference>
<keyword evidence="1" id="KW-1185">Reference proteome</keyword>
<protein>
    <submittedName>
        <fullName evidence="2">Uncharacterized protein LOC107827330 isoform X1</fullName>
    </submittedName>
</protein>
<dbReference type="RefSeq" id="XP_075094274.1">
    <property type="nucleotide sequence ID" value="XM_075238173.1"/>
</dbReference>
<evidence type="ECO:0000313" key="2">
    <source>
        <dbReference type="RefSeq" id="XP_075094274.1"/>
    </source>
</evidence>
<proteinExistence type="predicted"/>
<reference evidence="1" key="1">
    <citation type="journal article" date="2014" name="Nat. Commun.">
        <title>The tobacco genome sequence and its comparison with those of tomato and potato.</title>
        <authorList>
            <person name="Sierro N."/>
            <person name="Battey J.N."/>
            <person name="Ouadi S."/>
            <person name="Bakaher N."/>
            <person name="Bovet L."/>
            <person name="Willig A."/>
            <person name="Goepfert S."/>
            <person name="Peitsch M.C."/>
            <person name="Ivanov N.V."/>
        </authorList>
    </citation>
    <scope>NUCLEOTIDE SEQUENCE [LARGE SCALE GENOMIC DNA]</scope>
</reference>
<name>A0AC58TAM1_TOBAC</name>